<accession>A0A3E2VVJ0</accession>
<protein>
    <submittedName>
        <fullName evidence="1">Uncharacterized protein</fullName>
    </submittedName>
</protein>
<organism evidence="1 2">
    <name type="scientific">Faecalibacterium prausnitzii</name>
    <dbReference type="NCBI Taxonomy" id="853"/>
    <lineage>
        <taxon>Bacteria</taxon>
        <taxon>Bacillati</taxon>
        <taxon>Bacillota</taxon>
        <taxon>Clostridia</taxon>
        <taxon>Eubacteriales</taxon>
        <taxon>Oscillospiraceae</taxon>
        <taxon>Faecalibacterium</taxon>
    </lineage>
</organism>
<reference evidence="1 2" key="1">
    <citation type="submission" date="2018-08" db="EMBL/GenBank/DDBJ databases">
        <title>A genome reference for cultivated species of the human gut microbiota.</title>
        <authorList>
            <person name="Zou Y."/>
            <person name="Xue W."/>
            <person name="Luo G."/>
        </authorList>
    </citation>
    <scope>NUCLEOTIDE SEQUENCE [LARGE SCALE GENOMIC DNA]</scope>
    <source>
        <strain evidence="1 2">AM37-13AC</strain>
    </source>
</reference>
<gene>
    <name evidence="1" type="ORF">DW855_13495</name>
</gene>
<comment type="caution">
    <text evidence="1">The sequence shown here is derived from an EMBL/GenBank/DDBJ whole genome shotgun (WGS) entry which is preliminary data.</text>
</comment>
<evidence type="ECO:0000313" key="2">
    <source>
        <dbReference type="Proteomes" id="UP000260733"/>
    </source>
</evidence>
<proteinExistence type="predicted"/>
<dbReference type="RefSeq" id="WP_117554881.1">
    <property type="nucleotide sequence ID" value="NZ_QVFB01000030.1"/>
</dbReference>
<dbReference type="EMBL" id="QVFB01000030">
    <property type="protein sequence ID" value="RGC15224.1"/>
    <property type="molecule type" value="Genomic_DNA"/>
</dbReference>
<dbReference type="Proteomes" id="UP000260733">
    <property type="component" value="Unassembled WGS sequence"/>
</dbReference>
<evidence type="ECO:0000313" key="1">
    <source>
        <dbReference type="EMBL" id="RGC15224.1"/>
    </source>
</evidence>
<name>A0A3E2VVJ0_9FIRM</name>
<dbReference type="AlphaFoldDB" id="A0A3E2VVJ0"/>
<sequence length="341" mass="38553">MNDITAVFLCELAAESGRAELFQLLQQELCRWLDACCPVRTGGVRAVSPQAVQLHTALQQLHDRAGQIDTREKLQWFREQMKQYTSKWNQLRGQTSQAVLHSWVPPLEALHFLTQKELVHETAAIRQQVQIQLYRLLVLGGASAVQGMEPPPADSTAERLLDFYWSGLLPRLQRLTLQQLQQEWAVELRDEARFGTSLQLPTYLLRQPMKLQSSTAPGHYQSMSRTGGVWYQGRGLLTNIRPAEIGRALREGFVSGCCVTDLDRAELLDADPRHVLEEVFPGRFYALDPYSYFSVASYALNSRVTAQRLARGRCLLCGTSTLKEGSRLCRSCFSNLAQKSQ</sequence>